<comment type="function">
    <text evidence="3">Binds specifically to cytosolic chaperonin (c-CPN) and transfers target proteins to it. Binds to nascent polypeptide chain and promotes folding in an environment in which there are many competing pathways for nonnative proteins.</text>
</comment>
<evidence type="ECO:0000313" key="8">
    <source>
        <dbReference type="Proteomes" id="UP000314982"/>
    </source>
</evidence>
<feature type="region of interest" description="Disordered" evidence="6">
    <location>
        <begin position="138"/>
        <end position="167"/>
    </location>
</feature>
<keyword evidence="8" id="KW-1185">Reference proteome</keyword>
<comment type="similarity">
    <text evidence="1">Belongs to the prefoldin subunit beta family.</text>
</comment>
<feature type="compositionally biased region" description="Gly residues" evidence="6">
    <location>
        <begin position="152"/>
        <end position="167"/>
    </location>
</feature>
<dbReference type="Proteomes" id="UP000314982">
    <property type="component" value="Unassembled WGS sequence"/>
</dbReference>
<dbReference type="CDD" id="cd23163">
    <property type="entry name" value="Prefoldin_2"/>
    <property type="match status" value="1"/>
</dbReference>
<dbReference type="InterPro" id="IPR009053">
    <property type="entry name" value="Prefoldin"/>
</dbReference>
<feature type="region of interest" description="Disordered" evidence="6">
    <location>
        <begin position="1"/>
        <end position="33"/>
    </location>
</feature>
<reference evidence="7" key="2">
    <citation type="submission" date="2025-08" db="UniProtKB">
        <authorList>
            <consortium name="Ensembl"/>
        </authorList>
    </citation>
    <scope>IDENTIFICATION</scope>
</reference>
<dbReference type="InterPro" id="IPR002777">
    <property type="entry name" value="PFD_beta-like"/>
</dbReference>
<evidence type="ECO:0000256" key="5">
    <source>
        <dbReference type="ARBA" id="ARBA00067448"/>
    </source>
</evidence>
<dbReference type="AlphaFoldDB" id="A0A4W5PWW3"/>
<sequence length="167" mass="17645">MAANSSSTVSKPSNSTGGKQAGTGGKQAGPSAEQVVAAFQRMRSEQRSMVSKAAELEMEINEHSLVIETLKDVDPTRKCFRLVGGVLVERTVKEVLPALESNKEQISKIVESLNTQMQSKGRELTEYREKYNIRLVGEGEEGQGKSAASSNGGEGSASKGGAGVLVS</sequence>
<dbReference type="STRING" id="62062.ENSHHUP00000066628"/>
<dbReference type="FunFam" id="1.10.287.370:FF:000002">
    <property type="entry name" value="Prefoldin subunit 2"/>
    <property type="match status" value="1"/>
</dbReference>
<dbReference type="GO" id="GO:0051082">
    <property type="term" value="F:unfolded protein binding"/>
    <property type="evidence" value="ECO:0007669"/>
    <property type="project" value="InterPro"/>
</dbReference>
<evidence type="ECO:0000256" key="3">
    <source>
        <dbReference type="ARBA" id="ARBA00024667"/>
    </source>
</evidence>
<proteinExistence type="inferred from homology"/>
<evidence type="ECO:0000256" key="2">
    <source>
        <dbReference type="ARBA" id="ARBA00023186"/>
    </source>
</evidence>
<reference evidence="7" key="3">
    <citation type="submission" date="2025-09" db="UniProtKB">
        <authorList>
            <consortium name="Ensembl"/>
        </authorList>
    </citation>
    <scope>IDENTIFICATION</scope>
</reference>
<dbReference type="PANTHER" id="PTHR13303">
    <property type="entry name" value="PREFOLDIN SUBUNIT 2"/>
    <property type="match status" value="1"/>
</dbReference>
<dbReference type="Pfam" id="PF01920">
    <property type="entry name" value="Prefoldin_2"/>
    <property type="match status" value="1"/>
</dbReference>
<feature type="compositionally biased region" description="Low complexity" evidence="6">
    <location>
        <begin position="1"/>
        <end position="18"/>
    </location>
</feature>
<accession>A0A4W5PWW3</accession>
<keyword evidence="2" id="KW-0143">Chaperone</keyword>
<dbReference type="Gene3D" id="1.10.287.370">
    <property type="match status" value="1"/>
</dbReference>
<dbReference type="GO" id="GO:0006457">
    <property type="term" value="P:protein folding"/>
    <property type="evidence" value="ECO:0007669"/>
    <property type="project" value="InterPro"/>
</dbReference>
<organism evidence="7 8">
    <name type="scientific">Hucho hucho</name>
    <name type="common">huchen</name>
    <dbReference type="NCBI Taxonomy" id="62062"/>
    <lineage>
        <taxon>Eukaryota</taxon>
        <taxon>Metazoa</taxon>
        <taxon>Chordata</taxon>
        <taxon>Craniata</taxon>
        <taxon>Vertebrata</taxon>
        <taxon>Euteleostomi</taxon>
        <taxon>Actinopterygii</taxon>
        <taxon>Neopterygii</taxon>
        <taxon>Teleostei</taxon>
        <taxon>Protacanthopterygii</taxon>
        <taxon>Salmoniformes</taxon>
        <taxon>Salmonidae</taxon>
        <taxon>Salmoninae</taxon>
        <taxon>Hucho</taxon>
    </lineage>
</organism>
<dbReference type="GO" id="GO:0016272">
    <property type="term" value="C:prefoldin complex"/>
    <property type="evidence" value="ECO:0007669"/>
    <property type="project" value="InterPro"/>
</dbReference>
<name>A0A4W5PWW3_9TELE</name>
<reference evidence="8" key="1">
    <citation type="submission" date="2018-06" db="EMBL/GenBank/DDBJ databases">
        <title>Genome assembly of Danube salmon.</title>
        <authorList>
            <person name="Macqueen D.J."/>
            <person name="Gundappa M.K."/>
        </authorList>
    </citation>
    <scope>NUCLEOTIDE SEQUENCE [LARGE SCALE GENOMIC DNA]</scope>
</reference>
<dbReference type="InterPro" id="IPR027235">
    <property type="entry name" value="PFD2"/>
</dbReference>
<evidence type="ECO:0000256" key="1">
    <source>
        <dbReference type="ARBA" id="ARBA00008045"/>
    </source>
</evidence>
<protein>
    <recommendedName>
        <fullName evidence="5">Prefoldin subunit 2</fullName>
    </recommendedName>
</protein>
<evidence type="ECO:0000256" key="4">
    <source>
        <dbReference type="ARBA" id="ARBA00066061"/>
    </source>
</evidence>
<evidence type="ECO:0000256" key="6">
    <source>
        <dbReference type="SAM" id="MobiDB-lite"/>
    </source>
</evidence>
<dbReference type="Ensembl" id="ENSHHUT00000068873.1">
    <property type="protein sequence ID" value="ENSHHUP00000066628.1"/>
    <property type="gene ID" value="ENSHHUG00000039282.1"/>
</dbReference>
<comment type="subunit">
    <text evidence="4">Heterohexamer of two PFD-alpha type and four PFD-beta type subunits. Component of the PAQosome complex which is responsible for the biogenesis of several protein complexes and which consists of R2TP complex members RUVBL1, RUVBL2, RPAP3 and PIH1D1, URI complex members PFDN2, PFDN6, PDRG1, UXT and URI1 as well as ASDURF, POLR2E and DNAAF10/WDR92. Interacts with URI1; the interaction is phosphorylation-dependent and occurs in a growth-dependent manner.</text>
</comment>
<dbReference type="GeneTree" id="ENSGT00390000009272"/>
<dbReference type="SUPFAM" id="SSF46579">
    <property type="entry name" value="Prefoldin"/>
    <property type="match status" value="1"/>
</dbReference>
<evidence type="ECO:0000313" key="7">
    <source>
        <dbReference type="Ensembl" id="ENSHHUP00000066628.1"/>
    </source>
</evidence>